<evidence type="ECO:0000256" key="2">
    <source>
        <dbReference type="ARBA" id="ARBA00004418"/>
    </source>
</evidence>
<accession>A0A2T3QLG4</accession>
<feature type="binding site" evidence="15">
    <location>
        <position position="196"/>
    </location>
    <ligand>
        <name>Mg(2+)</name>
        <dbReference type="ChEBI" id="CHEBI:18420"/>
    </ligand>
</feature>
<evidence type="ECO:0000256" key="7">
    <source>
        <dbReference type="ARBA" id="ARBA00022723"/>
    </source>
</evidence>
<evidence type="ECO:0000256" key="8">
    <source>
        <dbReference type="ARBA" id="ARBA00022729"/>
    </source>
</evidence>
<sequence length="241" mass="26904">MNKSFLSLVLGTVLASSFVIGSAYADPKLAGTETGYSSTQLMQMGEQQAKLHWVSVADIEKSLEGKPPMAVGFDIDDTVLFSSPGFYHGQQVFSPNGYSYLKNQKFWNKMNCEWDVFSLPKDIGKELIAMHQKRGDSIYFITGRDPSTCKEITSDYLQKVFNIKHMNPVVFAGSSKTEYTKTKYIKDNHIKLYYGDSDGDIISARHAGAEGIRIIRASNSSYKPIAQNGIYGEKVVENSQY</sequence>
<dbReference type="GO" id="GO:0030288">
    <property type="term" value="C:outer membrane-bounded periplasmic space"/>
    <property type="evidence" value="ECO:0007669"/>
    <property type="project" value="InterPro"/>
</dbReference>
<dbReference type="NCBIfam" id="TIGR01672">
    <property type="entry name" value="AphA"/>
    <property type="match status" value="1"/>
</dbReference>
<dbReference type="InterPro" id="IPR005519">
    <property type="entry name" value="Acid_phosphat_B-like"/>
</dbReference>
<feature type="active site" description="Proton donor" evidence="13">
    <location>
        <position position="76"/>
    </location>
</feature>
<keyword evidence="9 12" id="KW-0574">Periplasm</keyword>
<evidence type="ECO:0000313" key="16">
    <source>
        <dbReference type="EMBL" id="SPY43952.1"/>
    </source>
</evidence>
<feature type="binding site" evidence="15">
    <location>
        <position position="76"/>
    </location>
    <ligand>
        <name>Mg(2+)</name>
        <dbReference type="ChEBI" id="CHEBI:18420"/>
    </ligand>
</feature>
<evidence type="ECO:0000256" key="10">
    <source>
        <dbReference type="ARBA" id="ARBA00022801"/>
    </source>
</evidence>
<gene>
    <name evidence="16" type="primary">aphA</name>
    <name evidence="16" type="ORF">NCTC11647_02885</name>
</gene>
<feature type="binding site" evidence="14">
    <location>
        <begin position="142"/>
        <end position="143"/>
    </location>
    <ligand>
        <name>substrate</name>
    </ligand>
</feature>
<dbReference type="SUPFAM" id="SSF56784">
    <property type="entry name" value="HAD-like"/>
    <property type="match status" value="1"/>
</dbReference>
<reference evidence="16 17" key="1">
    <citation type="submission" date="2018-06" db="EMBL/GenBank/DDBJ databases">
        <authorList>
            <consortium name="Pathogen Informatics"/>
            <person name="Doyle S."/>
        </authorList>
    </citation>
    <scope>NUCLEOTIDE SEQUENCE [LARGE SCALE GENOMIC DNA]</scope>
    <source>
        <strain evidence="16 17">NCTC11647</strain>
    </source>
</reference>
<comment type="subcellular location">
    <subcellularLocation>
        <location evidence="2 12">Periplasm</location>
    </subcellularLocation>
</comment>
<evidence type="ECO:0000256" key="12">
    <source>
        <dbReference type="PIRNR" id="PIRNR017818"/>
    </source>
</evidence>
<keyword evidence="7 12" id="KW-0479">Metal-binding</keyword>
<dbReference type="InterPro" id="IPR023214">
    <property type="entry name" value="HAD_sf"/>
</dbReference>
<dbReference type="Proteomes" id="UP000251647">
    <property type="component" value="Unassembled WGS sequence"/>
</dbReference>
<dbReference type="SFLD" id="SFLDG01127">
    <property type="entry name" value="C1.3:_Acid_Phosphatase_Like"/>
    <property type="match status" value="1"/>
</dbReference>
<dbReference type="OrthoDB" id="2234478at2"/>
<evidence type="ECO:0000256" key="5">
    <source>
        <dbReference type="ARBA" id="ARBA00012646"/>
    </source>
</evidence>
<evidence type="ECO:0000256" key="15">
    <source>
        <dbReference type="PIRSR" id="PIRSR017818-3"/>
    </source>
</evidence>
<evidence type="ECO:0000256" key="13">
    <source>
        <dbReference type="PIRSR" id="PIRSR017818-1"/>
    </source>
</evidence>
<keyword evidence="10 12" id="KW-0378">Hydrolase</keyword>
<keyword evidence="11 12" id="KW-0460">Magnesium</keyword>
<dbReference type="InterPro" id="IPR010025">
    <property type="entry name" value="HAD-SF_ppase_IIIB_AphA"/>
</dbReference>
<dbReference type="GO" id="GO:0046872">
    <property type="term" value="F:metal ion binding"/>
    <property type="evidence" value="ECO:0007669"/>
    <property type="project" value="UniProtKB-KW"/>
</dbReference>
<protein>
    <recommendedName>
        <fullName evidence="6 12">Class B acid phosphatase</fullName>
        <ecNumber evidence="5 12">3.1.3.2</ecNumber>
    </recommendedName>
</protein>
<dbReference type="GO" id="GO:0003993">
    <property type="term" value="F:acid phosphatase activity"/>
    <property type="evidence" value="ECO:0007669"/>
    <property type="project" value="UniProtKB-EC"/>
</dbReference>
<keyword evidence="8" id="KW-0732">Signal</keyword>
<dbReference type="AlphaFoldDB" id="A0A2T3QLG4"/>
<dbReference type="InterPro" id="IPR036412">
    <property type="entry name" value="HAD-like_sf"/>
</dbReference>
<evidence type="ECO:0000256" key="6">
    <source>
        <dbReference type="ARBA" id="ARBA00022113"/>
    </source>
</evidence>
<comment type="subunit">
    <text evidence="4 12">Homotetramer.</text>
</comment>
<dbReference type="Gene3D" id="3.40.50.1000">
    <property type="entry name" value="HAD superfamily/HAD-like"/>
    <property type="match status" value="1"/>
</dbReference>
<name>A0A2T3QLG4_PHODM</name>
<evidence type="ECO:0000256" key="9">
    <source>
        <dbReference type="ARBA" id="ARBA00022764"/>
    </source>
</evidence>
<dbReference type="PIRSF" id="PIRSF017818">
    <property type="entry name" value="Acid_Ptase_B"/>
    <property type="match status" value="1"/>
</dbReference>
<comment type="cofactor">
    <cofactor evidence="12 15">
        <name>Mg(2+)</name>
        <dbReference type="ChEBI" id="CHEBI:18420"/>
    </cofactor>
    <text evidence="12 15">Binds 1 Mg(2+) ion per subunit.</text>
</comment>
<dbReference type="RefSeq" id="WP_005305572.1">
    <property type="nucleotide sequence ID" value="NZ_CP018298.1"/>
</dbReference>
<evidence type="ECO:0000256" key="11">
    <source>
        <dbReference type="ARBA" id="ARBA00022842"/>
    </source>
</evidence>
<organism evidence="16 17">
    <name type="scientific">Photobacterium damselae</name>
    <dbReference type="NCBI Taxonomy" id="38293"/>
    <lineage>
        <taxon>Bacteria</taxon>
        <taxon>Pseudomonadati</taxon>
        <taxon>Pseudomonadota</taxon>
        <taxon>Gammaproteobacteria</taxon>
        <taxon>Vibrionales</taxon>
        <taxon>Vibrionaceae</taxon>
        <taxon>Photobacterium</taxon>
    </lineage>
</organism>
<evidence type="ECO:0000256" key="1">
    <source>
        <dbReference type="ARBA" id="ARBA00000032"/>
    </source>
</evidence>
<dbReference type="EMBL" id="UATL01000005">
    <property type="protein sequence ID" value="SPY43952.1"/>
    <property type="molecule type" value="Genomic_DNA"/>
</dbReference>
<evidence type="ECO:0000256" key="4">
    <source>
        <dbReference type="ARBA" id="ARBA00011881"/>
    </source>
</evidence>
<dbReference type="CDD" id="cd07499">
    <property type="entry name" value="HAD_CBAP"/>
    <property type="match status" value="1"/>
</dbReference>
<dbReference type="EC" id="3.1.3.2" evidence="5 12"/>
<evidence type="ECO:0000313" key="17">
    <source>
        <dbReference type="Proteomes" id="UP000251647"/>
    </source>
</evidence>
<feature type="binding site" evidence="15">
    <location>
        <position position="74"/>
    </location>
    <ligand>
        <name>Mg(2+)</name>
        <dbReference type="ChEBI" id="CHEBI:18420"/>
    </ligand>
</feature>
<evidence type="ECO:0000256" key="3">
    <source>
        <dbReference type="ARBA" id="ARBA00007752"/>
    </source>
</evidence>
<dbReference type="SFLD" id="SFLDS00003">
    <property type="entry name" value="Haloacid_Dehalogenase"/>
    <property type="match status" value="1"/>
</dbReference>
<feature type="active site" description="Nucleophile" evidence="13">
    <location>
        <position position="74"/>
    </location>
</feature>
<feature type="binding site" evidence="14">
    <location>
        <position position="181"/>
    </location>
    <ligand>
        <name>substrate</name>
    </ligand>
</feature>
<proteinExistence type="inferred from homology"/>
<comment type="similarity">
    <text evidence="3 12">Belongs to the class B bacterial acid phosphatase family.</text>
</comment>
<dbReference type="Pfam" id="PF03767">
    <property type="entry name" value="Acid_phosphat_B"/>
    <property type="match status" value="1"/>
</dbReference>
<evidence type="ECO:0000256" key="14">
    <source>
        <dbReference type="PIRSR" id="PIRSR017818-2"/>
    </source>
</evidence>
<comment type="catalytic activity">
    <reaction evidence="1 12">
        <text>a phosphate monoester + H2O = an alcohol + phosphate</text>
        <dbReference type="Rhea" id="RHEA:15017"/>
        <dbReference type="ChEBI" id="CHEBI:15377"/>
        <dbReference type="ChEBI" id="CHEBI:30879"/>
        <dbReference type="ChEBI" id="CHEBI:43474"/>
        <dbReference type="ChEBI" id="CHEBI:67140"/>
        <dbReference type="EC" id="3.1.3.2"/>
    </reaction>
</comment>
<dbReference type="GeneID" id="93399828"/>